<dbReference type="GO" id="GO:0003677">
    <property type="term" value="F:DNA binding"/>
    <property type="evidence" value="ECO:0007669"/>
    <property type="project" value="UniProtKB-KW"/>
</dbReference>
<dbReference type="SUPFAM" id="SSF88946">
    <property type="entry name" value="Sigma2 domain of RNA polymerase sigma factors"/>
    <property type="match status" value="1"/>
</dbReference>
<dbReference type="Pfam" id="PF04542">
    <property type="entry name" value="Sigma70_r2"/>
    <property type="match status" value="1"/>
</dbReference>
<sequence length="200" mass="23034">MDGPELIYLRDRASGRSERSGVEGFHPLTESTPSFRARFEQLFDADFQRLYRFLNRLSGERELAADVAQEAFVRLYQRGAMPDEPEAWLITVAMNLFRNEKTTRSRRLRLLTPTRGEQSLGDPPSAPDERAGSEESRRRVRATLDQMPEREQRLLLLRSEGYRYREIAVTLGLNEASVGVLLARARRAFLERYQEAPDAS</sequence>
<dbReference type="InterPro" id="IPR039425">
    <property type="entry name" value="RNA_pol_sigma-70-like"/>
</dbReference>
<dbReference type="Pfam" id="PF08281">
    <property type="entry name" value="Sigma70_r4_2"/>
    <property type="match status" value="1"/>
</dbReference>
<evidence type="ECO:0000256" key="2">
    <source>
        <dbReference type="ARBA" id="ARBA00023015"/>
    </source>
</evidence>
<feature type="domain" description="RNA polymerase sigma factor 70 region 4 type 2" evidence="8">
    <location>
        <begin position="138"/>
        <end position="188"/>
    </location>
</feature>
<dbReference type="InterPro" id="IPR014284">
    <property type="entry name" value="RNA_pol_sigma-70_dom"/>
</dbReference>
<dbReference type="InterPro" id="IPR013324">
    <property type="entry name" value="RNA_pol_sigma_r3/r4-like"/>
</dbReference>
<organism evidence="9 10">
    <name type="scientific">Eiseniibacteriota bacterium</name>
    <dbReference type="NCBI Taxonomy" id="2212470"/>
    <lineage>
        <taxon>Bacteria</taxon>
        <taxon>Candidatus Eiseniibacteriota</taxon>
    </lineage>
</organism>
<evidence type="ECO:0000259" key="8">
    <source>
        <dbReference type="Pfam" id="PF08281"/>
    </source>
</evidence>
<evidence type="ECO:0000256" key="5">
    <source>
        <dbReference type="ARBA" id="ARBA00023163"/>
    </source>
</evidence>
<dbReference type="GO" id="GO:0016987">
    <property type="term" value="F:sigma factor activity"/>
    <property type="evidence" value="ECO:0007669"/>
    <property type="project" value="UniProtKB-KW"/>
</dbReference>
<comment type="similarity">
    <text evidence="1">Belongs to the sigma-70 factor family. ECF subfamily.</text>
</comment>
<dbReference type="Proteomes" id="UP000580839">
    <property type="component" value="Unassembled WGS sequence"/>
</dbReference>
<comment type="caution">
    <text evidence="9">The sequence shown here is derived from an EMBL/GenBank/DDBJ whole genome shotgun (WGS) entry which is preliminary data.</text>
</comment>
<evidence type="ECO:0000256" key="1">
    <source>
        <dbReference type="ARBA" id="ARBA00010641"/>
    </source>
</evidence>
<evidence type="ECO:0000256" key="6">
    <source>
        <dbReference type="SAM" id="MobiDB-lite"/>
    </source>
</evidence>
<evidence type="ECO:0000256" key="3">
    <source>
        <dbReference type="ARBA" id="ARBA00023082"/>
    </source>
</evidence>
<dbReference type="PANTHER" id="PTHR43133:SF52">
    <property type="entry name" value="ECF RNA POLYMERASE SIGMA FACTOR SIGL"/>
    <property type="match status" value="1"/>
</dbReference>
<feature type="region of interest" description="Disordered" evidence="6">
    <location>
        <begin position="107"/>
        <end position="141"/>
    </location>
</feature>
<evidence type="ECO:0000313" key="10">
    <source>
        <dbReference type="Proteomes" id="UP000580839"/>
    </source>
</evidence>
<dbReference type="NCBIfam" id="TIGR02937">
    <property type="entry name" value="sigma70-ECF"/>
    <property type="match status" value="1"/>
</dbReference>
<keyword evidence="3" id="KW-0731">Sigma factor</keyword>
<evidence type="ECO:0000256" key="4">
    <source>
        <dbReference type="ARBA" id="ARBA00023125"/>
    </source>
</evidence>
<reference evidence="9 10" key="1">
    <citation type="submission" date="2020-04" db="EMBL/GenBank/DDBJ databases">
        <title>Metagenomic profiling of ammonia- and methane-oxidizing microorganisms in a Dutch drinking water treatment plant.</title>
        <authorList>
            <person name="Poghosyan L."/>
            <person name="Leucker S."/>
        </authorList>
    </citation>
    <scope>NUCLEOTIDE SEQUENCE [LARGE SCALE GENOMIC DNA]</scope>
    <source>
        <strain evidence="9">S-RSF-IL-03</strain>
    </source>
</reference>
<dbReference type="GO" id="GO:0006352">
    <property type="term" value="P:DNA-templated transcription initiation"/>
    <property type="evidence" value="ECO:0007669"/>
    <property type="project" value="InterPro"/>
</dbReference>
<gene>
    <name evidence="9" type="ORF">HOP12_00715</name>
</gene>
<dbReference type="InterPro" id="IPR007627">
    <property type="entry name" value="RNA_pol_sigma70_r2"/>
</dbReference>
<keyword evidence="2" id="KW-0805">Transcription regulation</keyword>
<name>A0A849SGJ0_UNCEI</name>
<dbReference type="Gene3D" id="1.10.1740.10">
    <property type="match status" value="1"/>
</dbReference>
<dbReference type="AlphaFoldDB" id="A0A849SGJ0"/>
<accession>A0A849SGJ0</accession>
<feature type="compositionally biased region" description="Basic and acidic residues" evidence="6">
    <location>
        <begin position="127"/>
        <end position="137"/>
    </location>
</feature>
<keyword evidence="4" id="KW-0238">DNA-binding</keyword>
<dbReference type="Gene3D" id="1.10.10.10">
    <property type="entry name" value="Winged helix-like DNA-binding domain superfamily/Winged helix DNA-binding domain"/>
    <property type="match status" value="1"/>
</dbReference>
<keyword evidence="5" id="KW-0804">Transcription</keyword>
<protein>
    <submittedName>
        <fullName evidence="9">Sigma-70 family RNA polymerase sigma factor</fullName>
    </submittedName>
</protein>
<dbReference type="EMBL" id="JABFRW010000008">
    <property type="protein sequence ID" value="NOT32673.1"/>
    <property type="molecule type" value="Genomic_DNA"/>
</dbReference>
<evidence type="ECO:0000313" key="9">
    <source>
        <dbReference type="EMBL" id="NOT32673.1"/>
    </source>
</evidence>
<dbReference type="PANTHER" id="PTHR43133">
    <property type="entry name" value="RNA POLYMERASE ECF-TYPE SIGMA FACTO"/>
    <property type="match status" value="1"/>
</dbReference>
<evidence type="ECO:0000259" key="7">
    <source>
        <dbReference type="Pfam" id="PF04542"/>
    </source>
</evidence>
<dbReference type="SUPFAM" id="SSF88659">
    <property type="entry name" value="Sigma3 and sigma4 domains of RNA polymerase sigma factors"/>
    <property type="match status" value="1"/>
</dbReference>
<proteinExistence type="inferred from homology"/>
<dbReference type="InterPro" id="IPR013249">
    <property type="entry name" value="RNA_pol_sigma70_r4_t2"/>
</dbReference>
<feature type="domain" description="RNA polymerase sigma-70 region 2" evidence="7">
    <location>
        <begin position="46"/>
        <end position="106"/>
    </location>
</feature>
<dbReference type="InterPro" id="IPR036388">
    <property type="entry name" value="WH-like_DNA-bd_sf"/>
</dbReference>
<dbReference type="InterPro" id="IPR013325">
    <property type="entry name" value="RNA_pol_sigma_r2"/>
</dbReference>